<keyword evidence="1" id="KW-1133">Transmembrane helix</keyword>
<feature type="transmembrane region" description="Helical" evidence="1">
    <location>
        <begin position="172"/>
        <end position="190"/>
    </location>
</feature>
<protein>
    <submittedName>
        <fullName evidence="2">Uncharacterized protein</fullName>
    </submittedName>
</protein>
<organism evidence="2">
    <name type="scientific">termite gut metagenome</name>
    <dbReference type="NCBI Taxonomy" id="433724"/>
    <lineage>
        <taxon>unclassified sequences</taxon>
        <taxon>metagenomes</taxon>
        <taxon>organismal metagenomes</taxon>
    </lineage>
</organism>
<accession>A0A5J4QYW8</accession>
<dbReference type="InterPro" id="IPR019734">
    <property type="entry name" value="TPR_rpt"/>
</dbReference>
<dbReference type="Pfam" id="PF00515">
    <property type="entry name" value="TPR_1"/>
    <property type="match status" value="1"/>
</dbReference>
<dbReference type="Gene3D" id="1.25.40.10">
    <property type="entry name" value="Tetratricopeptide repeat domain"/>
    <property type="match status" value="1"/>
</dbReference>
<dbReference type="InterPro" id="IPR011990">
    <property type="entry name" value="TPR-like_helical_dom_sf"/>
</dbReference>
<comment type="caution">
    <text evidence="2">The sequence shown here is derived from an EMBL/GenBank/DDBJ whole genome shotgun (WGS) entry which is preliminary data.</text>
</comment>
<dbReference type="SUPFAM" id="SSF48452">
    <property type="entry name" value="TPR-like"/>
    <property type="match status" value="1"/>
</dbReference>
<dbReference type="AlphaFoldDB" id="A0A5J4QYW8"/>
<dbReference type="PROSITE" id="PS50293">
    <property type="entry name" value="TPR_REGION"/>
    <property type="match status" value="1"/>
</dbReference>
<keyword evidence="1" id="KW-0472">Membrane</keyword>
<dbReference type="PROSITE" id="PS50005">
    <property type="entry name" value="TPR"/>
    <property type="match status" value="1"/>
</dbReference>
<evidence type="ECO:0000313" key="2">
    <source>
        <dbReference type="EMBL" id="KAA6326896.1"/>
    </source>
</evidence>
<keyword evidence="1" id="KW-0812">Transmembrane</keyword>
<proteinExistence type="predicted"/>
<feature type="transmembrane region" description="Helical" evidence="1">
    <location>
        <begin position="142"/>
        <end position="160"/>
    </location>
</feature>
<dbReference type="EMBL" id="SNRY01002082">
    <property type="protein sequence ID" value="KAA6326896.1"/>
    <property type="molecule type" value="Genomic_DNA"/>
</dbReference>
<evidence type="ECO:0000256" key="1">
    <source>
        <dbReference type="SAM" id="Phobius"/>
    </source>
</evidence>
<sequence length="263" mass="29713">MKRNLFYIYTLLVIFNVFAQTEPEANTNLVATQKEVIKADGDSAFMKNDYASAVQIYETLLAKGEAAEVYYNLGNSYFKAGNLGKAIVNYERALLLQPGNGDMRTNLEIAHSRTIDKIDVIPDVFFVSWIKEIRNSMSVDAWGRWGIVFFILFIVSFYFFMYSKKTVFRKIGVISIIPFLVLAILTNVFASQQKSLFLNRNKAIVVSPSVTIRSTPSDSGTSLFVLHEGSKVIVNDNTMKEWKEIRLEDGKVGWIAASDIEVI</sequence>
<dbReference type="SMART" id="SM00028">
    <property type="entry name" value="TPR"/>
    <property type="match status" value="1"/>
</dbReference>
<dbReference type="Gene3D" id="2.30.30.40">
    <property type="entry name" value="SH3 Domains"/>
    <property type="match status" value="1"/>
</dbReference>
<gene>
    <name evidence="2" type="ORF">EZS27_024059</name>
</gene>
<reference evidence="2" key="1">
    <citation type="submission" date="2019-03" db="EMBL/GenBank/DDBJ databases">
        <title>Single cell metagenomics reveals metabolic interactions within the superorganism composed of flagellate Streblomastix strix and complex community of Bacteroidetes bacteria on its surface.</title>
        <authorList>
            <person name="Treitli S.C."/>
            <person name="Kolisko M."/>
            <person name="Husnik F."/>
            <person name="Keeling P."/>
            <person name="Hampl V."/>
        </authorList>
    </citation>
    <scope>NUCLEOTIDE SEQUENCE</scope>
    <source>
        <strain evidence="2">STM</strain>
    </source>
</reference>
<name>A0A5J4QYW8_9ZZZZ</name>